<feature type="non-terminal residue" evidence="1">
    <location>
        <position position="36"/>
    </location>
</feature>
<sequence>MAELDVTGKEVQEALRAIAGALREAGLLSAERKLVV</sequence>
<evidence type="ECO:0000313" key="2">
    <source>
        <dbReference type="Proteomes" id="UP000561271"/>
    </source>
</evidence>
<protein>
    <submittedName>
        <fullName evidence="1">Uncharacterized protein</fullName>
    </submittedName>
</protein>
<gene>
    <name evidence="1" type="ORF">HKBW3S44_01744</name>
</gene>
<dbReference type="AlphaFoldDB" id="A0A6V8Q1W4"/>
<proteinExistence type="predicted"/>
<dbReference type="Proteomes" id="UP000561271">
    <property type="component" value="Unassembled WGS sequence"/>
</dbReference>
<comment type="caution">
    <text evidence="1">The sequence shown here is derived from an EMBL/GenBank/DDBJ whole genome shotgun (WGS) entry which is preliminary data.</text>
</comment>
<evidence type="ECO:0000313" key="1">
    <source>
        <dbReference type="EMBL" id="GFP38064.1"/>
    </source>
</evidence>
<organism evidence="1 2">
    <name type="scientific">Candidatus Hakubella thermalkaliphila</name>
    <dbReference type="NCBI Taxonomy" id="2754717"/>
    <lineage>
        <taxon>Bacteria</taxon>
        <taxon>Bacillati</taxon>
        <taxon>Actinomycetota</taxon>
        <taxon>Actinomycetota incertae sedis</taxon>
        <taxon>Candidatus Hakubellales</taxon>
        <taxon>Candidatus Hakubellaceae</taxon>
        <taxon>Candidatus Hakubella</taxon>
    </lineage>
</organism>
<reference evidence="1 2" key="1">
    <citation type="journal article" date="2020" name="Front. Microbiol.">
        <title>Single-cell genomics of novel Actinobacteria with the Wood-Ljungdahl pathway discovered in a serpentinizing system.</title>
        <authorList>
            <person name="Merino N."/>
            <person name="Kawai M."/>
            <person name="Boyd E.S."/>
            <person name="Colman D.R."/>
            <person name="McGlynn S.E."/>
            <person name="Nealson K.H."/>
            <person name="Kurokawa K."/>
            <person name="Hongoh Y."/>
        </authorList>
    </citation>
    <scope>NUCLEOTIDE SEQUENCE [LARGE SCALE GENOMIC DNA]</scope>
    <source>
        <strain evidence="1 2">S44</strain>
    </source>
</reference>
<name>A0A6V8Q1W4_9ACTN</name>
<dbReference type="EMBL" id="BLSC01000305">
    <property type="protein sequence ID" value="GFP38064.1"/>
    <property type="molecule type" value="Genomic_DNA"/>
</dbReference>
<accession>A0A6V8Q1W4</accession>